<reference evidence="3 4" key="1">
    <citation type="submission" date="2015-05" db="EMBL/GenBank/DDBJ databases">
        <authorList>
            <person name="Tang B."/>
            <person name="Yu Y."/>
        </authorList>
    </citation>
    <scope>NUCLEOTIDE SEQUENCE [LARGE SCALE GENOMIC DNA]</scope>
    <source>
        <strain evidence="3 4">DSM 7029</strain>
    </source>
</reference>
<dbReference type="PANTHER" id="PTHR35894">
    <property type="entry name" value="GENERAL SECRETION PATHWAY PROTEIN A-RELATED"/>
    <property type="match status" value="1"/>
</dbReference>
<dbReference type="Proteomes" id="UP000035352">
    <property type="component" value="Chromosome"/>
</dbReference>
<dbReference type="GO" id="GO:0016853">
    <property type="term" value="F:isomerase activity"/>
    <property type="evidence" value="ECO:0007669"/>
    <property type="project" value="UniProtKB-KW"/>
</dbReference>
<dbReference type="SUPFAM" id="SSF53756">
    <property type="entry name" value="UDP-Glycosyltransferase/glycogen phosphorylase"/>
    <property type="match status" value="1"/>
</dbReference>
<feature type="domain" description="AAA+ ATPase" evidence="2">
    <location>
        <begin position="42"/>
        <end position="209"/>
    </location>
</feature>
<protein>
    <recommendedName>
        <fullName evidence="2">AAA+ ATPase domain-containing protein</fullName>
    </recommendedName>
</protein>
<dbReference type="GO" id="GO:0016887">
    <property type="term" value="F:ATP hydrolysis activity"/>
    <property type="evidence" value="ECO:0007669"/>
    <property type="project" value="InterPro"/>
</dbReference>
<dbReference type="Gene3D" id="3.40.50.300">
    <property type="entry name" value="P-loop containing nucleotide triphosphate hydrolases"/>
    <property type="match status" value="1"/>
</dbReference>
<dbReference type="InterPro" id="IPR003593">
    <property type="entry name" value="AAA+_ATPase"/>
</dbReference>
<dbReference type="InterPro" id="IPR003331">
    <property type="entry name" value="UDP_GlcNAc_Epimerase_2_dom"/>
</dbReference>
<sequence length="706" mass="75497">MYESHFGLTGAPFQLNPDPSFYYDSRGHASALAYLKFGVYQGEGFIVVTGDIGAGKTTLVRTLMGGLDPQHVVAAQVVSTQLESGDLLRAICTAFGIAPAGKSKAELIAGLEAFLTAVAASGRRALLVVDEAQNLSLEAIEELRMLSNFQLEEHALLQSFLVGQPELRKLLESRSMEQFRQRVIASCHLGPLDLEETRAYVEHRLKRVGWQDRPLFDAAAFQEIHRWTGGIPRRINLLCNRLLLGAYLGSTDEVSADLVVQTAREMRGEVGDPALTTAPAAHLAAMPVDAAAARLAARGSDDNAAPVPALVRRTHVAGMQVQRPLLCLVDGPTSYMKACALADACAQQSGLPPVVVLNAGSEDDVALPPGMAGLLPLPAMDLHLGLPPGGYAERAAAVLAGFDALRRELQPTAVLALGADDAVLTCSLAAHKAGVPLVRVDAGKRSADAGVAQDANPLLLDRLANALYTSELTAHYTLYREGIASDRVHCFGNLMQNVLHQVAPLAPPPESTLKRDVSAARGLQPASGFVLVTLQFDPESTRVEILSDLVSGFVAMPPDLQVVWPMRDETREALERVGLGRWIKNSKIDAIDEIDYLQSLGLLQRAACLLTGPEGRLCEEAAALSVVSVRLLPVAEPTDPTSAASTARDVERALSLVREALSRGRAPTEEPGFWDGGPAARMAEHLGHWLWRAASSEAERLATHTP</sequence>
<dbReference type="InterPro" id="IPR027417">
    <property type="entry name" value="P-loop_NTPase"/>
</dbReference>
<organism evidence="3 4">
    <name type="scientific">Caldimonas brevitalea</name>
    <dbReference type="NCBI Taxonomy" id="413882"/>
    <lineage>
        <taxon>Bacteria</taxon>
        <taxon>Pseudomonadati</taxon>
        <taxon>Pseudomonadota</taxon>
        <taxon>Betaproteobacteria</taxon>
        <taxon>Burkholderiales</taxon>
        <taxon>Sphaerotilaceae</taxon>
        <taxon>Caldimonas</taxon>
    </lineage>
</organism>
<proteinExistence type="inferred from homology"/>
<accession>A0A0G3BTP8</accession>
<dbReference type="Pfam" id="PF02350">
    <property type="entry name" value="Epimerase_2"/>
    <property type="match status" value="1"/>
</dbReference>
<dbReference type="Pfam" id="PF13401">
    <property type="entry name" value="AAA_22"/>
    <property type="match status" value="1"/>
</dbReference>
<dbReference type="PANTHER" id="PTHR35894:SF5">
    <property type="entry name" value="MU-LIKE PROPHAGE FLUMU DNA TRANSPOSITION PROTEIN B"/>
    <property type="match status" value="1"/>
</dbReference>
<dbReference type="PATRIC" id="fig|413882.6.peg.3353"/>
<evidence type="ECO:0000259" key="2">
    <source>
        <dbReference type="SMART" id="SM00382"/>
    </source>
</evidence>
<dbReference type="AlphaFoldDB" id="A0A0G3BTP8"/>
<dbReference type="InterPro" id="IPR017466">
    <property type="entry name" value="XrtA-assoc_ATPase-like"/>
</dbReference>
<name>A0A0G3BTP8_9BURK</name>
<dbReference type="NCBIfam" id="TIGR03015">
    <property type="entry name" value="pepcterm_ATPase"/>
    <property type="match status" value="1"/>
</dbReference>
<comment type="similarity">
    <text evidence="1">Belongs to the UDP-N-acetylglucosamine 2-epimerase family.</text>
</comment>
<dbReference type="KEGG" id="pbh:AAW51_3214"/>
<dbReference type="Gene3D" id="3.40.50.2000">
    <property type="entry name" value="Glycogen Phosphorylase B"/>
    <property type="match status" value="2"/>
</dbReference>
<dbReference type="EMBL" id="CP011371">
    <property type="protein sequence ID" value="AKJ29905.1"/>
    <property type="molecule type" value="Genomic_DNA"/>
</dbReference>
<dbReference type="RefSeq" id="WP_053013641.1">
    <property type="nucleotide sequence ID" value="NZ_CP011371.1"/>
</dbReference>
<keyword evidence="4" id="KW-1185">Reference proteome</keyword>
<dbReference type="InterPro" id="IPR049945">
    <property type="entry name" value="AAA_22"/>
</dbReference>
<dbReference type="SMART" id="SM00382">
    <property type="entry name" value="AAA"/>
    <property type="match status" value="1"/>
</dbReference>
<evidence type="ECO:0000313" key="4">
    <source>
        <dbReference type="Proteomes" id="UP000035352"/>
    </source>
</evidence>
<evidence type="ECO:0000256" key="1">
    <source>
        <dbReference type="RuleBase" id="RU003513"/>
    </source>
</evidence>
<dbReference type="OrthoDB" id="9783370at2"/>
<keyword evidence="1" id="KW-0413">Isomerase</keyword>
<evidence type="ECO:0000313" key="3">
    <source>
        <dbReference type="EMBL" id="AKJ29905.1"/>
    </source>
</evidence>
<dbReference type="SUPFAM" id="SSF52540">
    <property type="entry name" value="P-loop containing nucleoside triphosphate hydrolases"/>
    <property type="match status" value="1"/>
</dbReference>
<dbReference type="InterPro" id="IPR052026">
    <property type="entry name" value="ExeA_AAA_ATPase_DNA-bind"/>
</dbReference>
<dbReference type="STRING" id="413882.AAW51_3214"/>
<gene>
    <name evidence="3" type="ORF">AAW51_3214</name>
</gene>